<dbReference type="STRING" id="59463.ENSMLUP00000021925"/>
<dbReference type="Proteomes" id="UP000001074">
    <property type="component" value="Unassembled WGS sequence"/>
</dbReference>
<dbReference type="InParanoid" id="G1QDZ2"/>
<protein>
    <submittedName>
        <fullName evidence="1">Uncharacterized protein</fullName>
    </submittedName>
</protein>
<dbReference type="eggNOG" id="KOG1721">
    <property type="taxonomic scope" value="Eukaryota"/>
</dbReference>
<keyword evidence="2" id="KW-1185">Reference proteome</keyword>
<reference evidence="1" key="3">
    <citation type="submission" date="2025-09" db="UniProtKB">
        <authorList>
            <consortium name="Ensembl"/>
        </authorList>
    </citation>
    <scope>IDENTIFICATION</scope>
</reference>
<name>G1QDZ2_MYOLU</name>
<dbReference type="AlphaFoldDB" id="G1QDZ2"/>
<evidence type="ECO:0000313" key="1">
    <source>
        <dbReference type="Ensembl" id="ENSMLUP00000021925.1"/>
    </source>
</evidence>
<proteinExistence type="predicted"/>
<reference evidence="1" key="2">
    <citation type="submission" date="2025-08" db="UniProtKB">
        <authorList>
            <consortium name="Ensembl"/>
        </authorList>
    </citation>
    <scope>IDENTIFICATION</scope>
</reference>
<reference evidence="1 2" key="1">
    <citation type="journal article" date="2011" name="Nature">
        <title>A high-resolution map of human evolutionary constraint using 29 mammals.</title>
        <authorList>
            <person name="Lindblad-Toh K."/>
            <person name="Garber M."/>
            <person name="Zuk O."/>
            <person name="Lin M.F."/>
            <person name="Parker B.J."/>
            <person name="Washietl S."/>
            <person name="Kheradpour P."/>
            <person name="Ernst J."/>
            <person name="Jordan G."/>
            <person name="Mauceli E."/>
            <person name="Ward L.D."/>
            <person name="Lowe C.B."/>
            <person name="Holloway A.K."/>
            <person name="Clamp M."/>
            <person name="Gnerre S."/>
            <person name="Alfoldi J."/>
            <person name="Beal K."/>
            <person name="Chang J."/>
            <person name="Clawson H."/>
            <person name="Cuff J."/>
            <person name="Di Palma F."/>
            <person name="Fitzgerald S."/>
            <person name="Flicek P."/>
            <person name="Guttman M."/>
            <person name="Hubisz M.J."/>
            <person name="Jaffe D.B."/>
            <person name="Jungreis I."/>
            <person name="Kent W.J."/>
            <person name="Kostka D."/>
            <person name="Lara M."/>
            <person name="Martins A.L."/>
            <person name="Massingham T."/>
            <person name="Moltke I."/>
            <person name="Raney B.J."/>
            <person name="Rasmussen M.D."/>
            <person name="Robinson J."/>
            <person name="Stark A."/>
            <person name="Vilella A.J."/>
            <person name="Wen J."/>
            <person name="Xie X."/>
            <person name="Zody M.C."/>
            <person name="Baldwin J."/>
            <person name="Bloom T."/>
            <person name="Chin C.W."/>
            <person name="Heiman D."/>
            <person name="Nicol R."/>
            <person name="Nusbaum C."/>
            <person name="Young S."/>
            <person name="Wilkinson J."/>
            <person name="Worley K.C."/>
            <person name="Kovar C.L."/>
            <person name="Muzny D.M."/>
            <person name="Gibbs R.A."/>
            <person name="Cree A."/>
            <person name="Dihn H.H."/>
            <person name="Fowler G."/>
            <person name="Jhangiani S."/>
            <person name="Joshi V."/>
            <person name="Lee S."/>
            <person name="Lewis L.R."/>
            <person name="Nazareth L.V."/>
            <person name="Okwuonu G."/>
            <person name="Santibanez J."/>
            <person name="Warren W.C."/>
            <person name="Mardis E.R."/>
            <person name="Weinstock G.M."/>
            <person name="Wilson R.K."/>
            <person name="Delehaunty K."/>
            <person name="Dooling D."/>
            <person name="Fronik C."/>
            <person name="Fulton L."/>
            <person name="Fulton B."/>
            <person name="Graves T."/>
            <person name="Minx P."/>
            <person name="Sodergren E."/>
            <person name="Birney E."/>
            <person name="Margulies E.H."/>
            <person name="Herrero J."/>
            <person name="Green E.D."/>
            <person name="Haussler D."/>
            <person name="Siepel A."/>
            <person name="Goldman N."/>
            <person name="Pollard K.S."/>
            <person name="Pedersen J.S."/>
            <person name="Lander E.S."/>
            <person name="Kellis M."/>
        </authorList>
    </citation>
    <scope>NUCLEOTIDE SEQUENCE [LARGE SCALE GENOMIC DNA]</scope>
</reference>
<dbReference type="Ensembl" id="ENSMLUT00000028044.1">
    <property type="protein sequence ID" value="ENSMLUP00000021925.1"/>
    <property type="gene ID" value="ENSMLUG00000026798.1"/>
</dbReference>
<sequence>GCWHKIDGDEACSDQSVAIKGESKVRASKTAPATQKIPLCKRCFSVLKGILHLTGSHAGDFEQKAFCTDVCVGDFCFSSNPQQKQRNECGEEPWKQAMDRASFVSSSSLYLSTVPSTSREYGEDLQYNSDIPKHHTTINTEELPCGREISQELHRGKSHHQWGECENAASHNLKVVQCPGVITTLKVTLWDL</sequence>
<evidence type="ECO:0000313" key="2">
    <source>
        <dbReference type="Proteomes" id="UP000001074"/>
    </source>
</evidence>
<organism evidence="1 2">
    <name type="scientific">Myotis lucifugus</name>
    <name type="common">Little brown bat</name>
    <dbReference type="NCBI Taxonomy" id="59463"/>
    <lineage>
        <taxon>Eukaryota</taxon>
        <taxon>Metazoa</taxon>
        <taxon>Chordata</taxon>
        <taxon>Craniata</taxon>
        <taxon>Vertebrata</taxon>
        <taxon>Euteleostomi</taxon>
        <taxon>Mammalia</taxon>
        <taxon>Eutheria</taxon>
        <taxon>Laurasiatheria</taxon>
        <taxon>Chiroptera</taxon>
        <taxon>Yangochiroptera</taxon>
        <taxon>Vespertilionidae</taxon>
        <taxon>Myotis</taxon>
    </lineage>
</organism>
<dbReference type="EMBL" id="AAPE02061552">
    <property type="status" value="NOT_ANNOTATED_CDS"/>
    <property type="molecule type" value="Genomic_DNA"/>
</dbReference>
<dbReference type="HOGENOM" id="CLU_002678_55_0_1"/>
<accession>G1QDZ2</accession>
<dbReference type="GeneTree" id="ENSGT00940000172144"/>